<dbReference type="Proteomes" id="UP001335665">
    <property type="component" value="Unassembled WGS sequence"/>
</dbReference>
<evidence type="ECO:0000313" key="3">
    <source>
        <dbReference type="Proteomes" id="UP001335665"/>
    </source>
</evidence>
<dbReference type="EMBL" id="JAQSFA010000002">
    <property type="protein sequence ID" value="MEE6700500.1"/>
    <property type="molecule type" value="Genomic_DNA"/>
</dbReference>
<dbReference type="RefSeq" id="WP_331192287.1">
    <property type="nucleotide sequence ID" value="NZ_JAQSEO010000002.1"/>
</dbReference>
<feature type="transmembrane region" description="Helical" evidence="1">
    <location>
        <begin position="7"/>
        <end position="25"/>
    </location>
</feature>
<gene>
    <name evidence="2" type="ORF">PS396_01490</name>
</gene>
<keyword evidence="1" id="KW-0472">Membrane</keyword>
<evidence type="ECO:0000256" key="1">
    <source>
        <dbReference type="SAM" id="Phobius"/>
    </source>
</evidence>
<sequence>MKKQQNVLMGTGCWLVFAVVLWGVWQNAGWVHRLDRFGYRLLQPTTPLRTHFFTVVTHLGDPILLLPFPWLSSPSAGGVTSVAGDCGLPASNPAATAW</sequence>
<accession>A0ABU7SQZ9</accession>
<evidence type="ECO:0000313" key="2">
    <source>
        <dbReference type="EMBL" id="MEE6700500.1"/>
    </source>
</evidence>
<keyword evidence="1" id="KW-1133">Transmembrane helix</keyword>
<organism evidence="2 3">
    <name type="scientific">Limosilactobacillus pontis</name>
    <dbReference type="NCBI Taxonomy" id="35787"/>
    <lineage>
        <taxon>Bacteria</taxon>
        <taxon>Bacillati</taxon>
        <taxon>Bacillota</taxon>
        <taxon>Bacilli</taxon>
        <taxon>Lactobacillales</taxon>
        <taxon>Lactobacillaceae</taxon>
        <taxon>Limosilactobacillus</taxon>
    </lineage>
</organism>
<name>A0ABU7SQZ9_9LACO</name>
<protein>
    <submittedName>
        <fullName evidence="2">Uncharacterized protein</fullName>
    </submittedName>
</protein>
<proteinExistence type="predicted"/>
<keyword evidence="3" id="KW-1185">Reference proteome</keyword>
<comment type="caution">
    <text evidence="2">The sequence shown here is derived from an EMBL/GenBank/DDBJ whole genome shotgun (WGS) entry which is preliminary data.</text>
</comment>
<reference evidence="2 3" key="1">
    <citation type="submission" date="2023-02" db="EMBL/GenBank/DDBJ databases">
        <title>The predominant lactic acid bacteria and yeasts involved in the spontaneous fermentation of millet during the production of the traditional porridge Hausa koko in Ghana.</title>
        <authorList>
            <person name="Atter A."/>
            <person name="Diaz M."/>
        </authorList>
    </citation>
    <scope>NUCLEOTIDE SEQUENCE [LARGE SCALE GENOMIC DNA]</scope>
    <source>
        <strain evidence="2 3">FI11552</strain>
    </source>
</reference>
<keyword evidence="1" id="KW-0812">Transmembrane</keyword>